<dbReference type="CDD" id="cd17744">
    <property type="entry name" value="BRCT_MDC1_rpt1"/>
    <property type="match status" value="1"/>
</dbReference>
<dbReference type="InterPro" id="IPR051579">
    <property type="entry name" value="DDR_Transcriptional_Reg"/>
</dbReference>
<dbReference type="PROSITE" id="PS50172">
    <property type="entry name" value="BRCT"/>
    <property type="match status" value="2"/>
</dbReference>
<dbReference type="InterPro" id="IPR001357">
    <property type="entry name" value="BRCT_dom"/>
</dbReference>
<proteinExistence type="predicted"/>
<dbReference type="EMBL" id="CP136891">
    <property type="protein sequence ID" value="WOK96021.1"/>
    <property type="molecule type" value="Genomic_DNA"/>
</dbReference>
<dbReference type="PANTHER" id="PTHR23196:SF8">
    <property type="entry name" value="N-ACETYLTRANSFERASE"/>
    <property type="match status" value="1"/>
</dbReference>
<feature type="domain" description="BRCT" evidence="4">
    <location>
        <begin position="235"/>
        <end position="319"/>
    </location>
</feature>
<dbReference type="AlphaFoldDB" id="A0AAQ3JTW9"/>
<evidence type="ECO:0000259" key="4">
    <source>
        <dbReference type="PROSITE" id="PS50172"/>
    </source>
</evidence>
<accession>A0AAQ3JTW9</accession>
<keyword evidence="3" id="KW-0539">Nucleus</keyword>
<evidence type="ECO:0000313" key="5">
    <source>
        <dbReference type="EMBL" id="WOK96021.1"/>
    </source>
</evidence>
<keyword evidence="6" id="KW-1185">Reference proteome</keyword>
<dbReference type="GO" id="GO:0005634">
    <property type="term" value="C:nucleus"/>
    <property type="evidence" value="ECO:0007669"/>
    <property type="project" value="UniProtKB-SubCell"/>
</dbReference>
<dbReference type="Pfam" id="PF00533">
    <property type="entry name" value="BRCT"/>
    <property type="match status" value="1"/>
</dbReference>
<dbReference type="GO" id="GO:0006974">
    <property type="term" value="P:DNA damage response"/>
    <property type="evidence" value="ECO:0007669"/>
    <property type="project" value="UniProtKB-KW"/>
</dbReference>
<dbReference type="SUPFAM" id="SSF52113">
    <property type="entry name" value="BRCT domain"/>
    <property type="match status" value="2"/>
</dbReference>
<reference evidence="5 6" key="1">
    <citation type="submission" date="2023-10" db="EMBL/GenBank/DDBJ databases">
        <title>Chromosome-scale genome assembly provides insights into flower coloration mechanisms of Canna indica.</title>
        <authorList>
            <person name="Li C."/>
        </authorList>
    </citation>
    <scope>NUCLEOTIDE SEQUENCE [LARGE SCALE GENOMIC DNA]</scope>
    <source>
        <tissue evidence="5">Flower</tissue>
    </source>
</reference>
<dbReference type="Pfam" id="PF16589">
    <property type="entry name" value="BRCT_2"/>
    <property type="match status" value="1"/>
</dbReference>
<dbReference type="PANTHER" id="PTHR23196">
    <property type="entry name" value="PAX TRANSCRIPTION ACTIVATION DOMAIN INTERACTING PROTEIN"/>
    <property type="match status" value="1"/>
</dbReference>
<evidence type="ECO:0000313" key="6">
    <source>
        <dbReference type="Proteomes" id="UP001327560"/>
    </source>
</evidence>
<sequence length="330" mass="36809">MFPPRNWFLCLTDLVSSGNVGCNGNEIGLKDAEKEFDSDDKLHSCEQRLKRPIWEASLSSLKSKRVKGSHPTNCCEKSNQDISCDDWSLKSSKCKDVDEVLPNHSIKFGIHKAGQMSGTISDHIVLMESYPRIMFMDIADDVKKTWLTKVVEELGGSVTSDGSVSTHVITVKARKTLNFSLALCSGAWIVSPNWLKSSFREGRFLEESPFILEDEEYLLKYKSGLRDAVNRAKMNPHSLLRGYHVCLAKHIQPSSGVFSTIIQSAGGNVIKSLACIEEPSKTIFVACEEDMSEALLAAKKGVWTFSSEWLMNCVMKQELDLESPQFAESL</sequence>
<dbReference type="Gene3D" id="3.40.50.10190">
    <property type="entry name" value="BRCT domain"/>
    <property type="match status" value="2"/>
</dbReference>
<dbReference type="CDD" id="cd18432">
    <property type="entry name" value="BRCT_PAXIP1_rpt6_like"/>
    <property type="match status" value="1"/>
</dbReference>
<name>A0AAQ3JTW9_9LILI</name>
<dbReference type="Proteomes" id="UP001327560">
    <property type="component" value="Chromosome 2"/>
</dbReference>
<evidence type="ECO:0000256" key="3">
    <source>
        <dbReference type="ARBA" id="ARBA00023242"/>
    </source>
</evidence>
<dbReference type="InterPro" id="IPR036420">
    <property type="entry name" value="BRCT_dom_sf"/>
</dbReference>
<evidence type="ECO:0000256" key="2">
    <source>
        <dbReference type="ARBA" id="ARBA00022763"/>
    </source>
</evidence>
<gene>
    <name evidence="5" type="ORF">Cni_G04728</name>
</gene>
<evidence type="ECO:0000256" key="1">
    <source>
        <dbReference type="ARBA" id="ARBA00004123"/>
    </source>
</evidence>
<protein>
    <recommendedName>
        <fullName evidence="4">BRCT domain-containing protein</fullName>
    </recommendedName>
</protein>
<dbReference type="SMART" id="SM00292">
    <property type="entry name" value="BRCT"/>
    <property type="match status" value="2"/>
</dbReference>
<feature type="domain" description="BRCT" evidence="4">
    <location>
        <begin position="115"/>
        <end position="212"/>
    </location>
</feature>
<organism evidence="5 6">
    <name type="scientific">Canna indica</name>
    <name type="common">Indian-shot</name>
    <dbReference type="NCBI Taxonomy" id="4628"/>
    <lineage>
        <taxon>Eukaryota</taxon>
        <taxon>Viridiplantae</taxon>
        <taxon>Streptophyta</taxon>
        <taxon>Embryophyta</taxon>
        <taxon>Tracheophyta</taxon>
        <taxon>Spermatophyta</taxon>
        <taxon>Magnoliopsida</taxon>
        <taxon>Liliopsida</taxon>
        <taxon>Zingiberales</taxon>
        <taxon>Cannaceae</taxon>
        <taxon>Canna</taxon>
    </lineage>
</organism>
<comment type="subcellular location">
    <subcellularLocation>
        <location evidence="1">Nucleus</location>
    </subcellularLocation>
</comment>
<keyword evidence="2" id="KW-0227">DNA damage</keyword>